<dbReference type="InterPro" id="IPR043504">
    <property type="entry name" value="Peptidase_S1_PA_chymotrypsin"/>
</dbReference>
<dbReference type="InterPro" id="IPR009003">
    <property type="entry name" value="Peptidase_S1_PA"/>
</dbReference>
<proteinExistence type="predicted"/>
<comment type="caution">
    <text evidence="3">The sequence shown here is derived from an EMBL/GenBank/DDBJ whole genome shotgun (WGS) entry which is preliminary data.</text>
</comment>
<accession>A0A4V2E030</accession>
<keyword evidence="3" id="KW-0645">Protease</keyword>
<sequence>MQKYVKLLCVFVLATGFIEPLHAMLSDGIHQQRDYEDLANESTEFDSTCYVLDHKAQISQTGVLIAPDLVATAAHGVIEMIQKRQQEPMNQPLPVEQVDVTFINNGQIFTAQAACVLVDARYTENSGLQAKHDIALIKLKQPIHHIRPAKLFEKKTVPSQSVLTVVSFGMADQPKNPAIKRAFRLYERDTYHVGGLDEEELASKRSLLQSSLFFKPDKKLTQPSEQADEETIRVFDATQNWIKDGEKPYALALPGTSGAPVFVRITENGKTEDYLFGVVTSFAHLSGQFQAPKGVPEDEYILTRRQQSFNNYQTIFALFYKEDNNPITYDKAARDYFLDSTFIRLLERIKRF</sequence>
<dbReference type="EMBL" id="SCFB01000001">
    <property type="protein sequence ID" value="RZI47127.1"/>
    <property type="molecule type" value="Genomic_DNA"/>
</dbReference>
<evidence type="ECO:0000313" key="3">
    <source>
        <dbReference type="EMBL" id="RZI47127.1"/>
    </source>
</evidence>
<name>A0A4V2E030_9PROT</name>
<dbReference type="Pfam" id="PF00089">
    <property type="entry name" value="Trypsin"/>
    <property type="match status" value="1"/>
</dbReference>
<dbReference type="SUPFAM" id="SSF50494">
    <property type="entry name" value="Trypsin-like serine proteases"/>
    <property type="match status" value="1"/>
</dbReference>
<dbReference type="Gene3D" id="2.40.10.10">
    <property type="entry name" value="Trypsin-like serine proteases"/>
    <property type="match status" value="1"/>
</dbReference>
<dbReference type="GO" id="GO:0006508">
    <property type="term" value="P:proteolysis"/>
    <property type="evidence" value="ECO:0007669"/>
    <property type="project" value="UniProtKB-KW"/>
</dbReference>
<protein>
    <submittedName>
        <fullName evidence="3">Serine protease</fullName>
    </submittedName>
</protein>
<dbReference type="RefSeq" id="WP_130153239.1">
    <property type="nucleotide sequence ID" value="NZ_SCFB01000001.1"/>
</dbReference>
<keyword evidence="4" id="KW-1185">Reference proteome</keyword>
<keyword evidence="1" id="KW-0732">Signal</keyword>
<dbReference type="OrthoDB" id="267336at2"/>
<dbReference type="GO" id="GO:0004252">
    <property type="term" value="F:serine-type endopeptidase activity"/>
    <property type="evidence" value="ECO:0007669"/>
    <property type="project" value="InterPro"/>
</dbReference>
<feature type="signal peptide" evidence="1">
    <location>
        <begin position="1"/>
        <end position="23"/>
    </location>
</feature>
<dbReference type="InterPro" id="IPR001254">
    <property type="entry name" value="Trypsin_dom"/>
</dbReference>
<evidence type="ECO:0000313" key="4">
    <source>
        <dbReference type="Proteomes" id="UP000293550"/>
    </source>
</evidence>
<gene>
    <name evidence="3" type="ORF">EQU50_00660</name>
</gene>
<dbReference type="Proteomes" id="UP000293550">
    <property type="component" value="Unassembled WGS sequence"/>
</dbReference>
<organism evidence="3 4">
    <name type="scientific">Candidatus Finniella inopinata</name>
    <dbReference type="NCBI Taxonomy" id="1696036"/>
    <lineage>
        <taxon>Bacteria</taxon>
        <taxon>Pseudomonadati</taxon>
        <taxon>Pseudomonadota</taxon>
        <taxon>Alphaproteobacteria</taxon>
        <taxon>Holosporales</taxon>
        <taxon>Candidatus Paracaedibacteraceae</taxon>
        <taxon>Candidatus Finniella</taxon>
    </lineage>
</organism>
<reference evidence="3 4" key="1">
    <citation type="submission" date="2018-10" db="EMBL/GenBank/DDBJ databases">
        <title>An updated phylogeny of the Alphaproteobacteria reveals that the parasitic Rickettsiales and Holosporales have independent origins.</title>
        <authorList>
            <person name="Munoz-Gomez S.A."/>
            <person name="Hess S."/>
            <person name="Burger G."/>
            <person name="Lang B.F."/>
            <person name="Susko E."/>
            <person name="Slamovits C.H."/>
            <person name="Roger A.J."/>
        </authorList>
    </citation>
    <scope>NUCLEOTIDE SEQUENCE [LARGE SCALE GENOMIC DNA]</scope>
    <source>
        <strain evidence="3">HOLO01</strain>
    </source>
</reference>
<keyword evidence="3" id="KW-0378">Hydrolase</keyword>
<evidence type="ECO:0000256" key="1">
    <source>
        <dbReference type="SAM" id="SignalP"/>
    </source>
</evidence>
<feature type="domain" description="Peptidase S1" evidence="2">
    <location>
        <begin position="59"/>
        <end position="172"/>
    </location>
</feature>
<feature type="chain" id="PRO_5020213587" evidence="1">
    <location>
        <begin position="24"/>
        <end position="352"/>
    </location>
</feature>
<dbReference type="PRINTS" id="PR00722">
    <property type="entry name" value="CHYMOTRYPSIN"/>
</dbReference>
<dbReference type="AlphaFoldDB" id="A0A4V2E030"/>
<dbReference type="InterPro" id="IPR001314">
    <property type="entry name" value="Peptidase_S1A"/>
</dbReference>
<evidence type="ECO:0000259" key="2">
    <source>
        <dbReference type="Pfam" id="PF00089"/>
    </source>
</evidence>